<dbReference type="RefSeq" id="WP_136402112.1">
    <property type="nucleotide sequence ID" value="NZ_SSNZ01000002.1"/>
</dbReference>
<evidence type="ECO:0000313" key="2">
    <source>
        <dbReference type="Proteomes" id="UP000307507"/>
    </source>
</evidence>
<accession>A0A4S3ZYV5</accession>
<organism evidence="1 2">
    <name type="scientific">Flavobacterium supellecticarium</name>
    <dbReference type="NCBI Taxonomy" id="2565924"/>
    <lineage>
        <taxon>Bacteria</taxon>
        <taxon>Pseudomonadati</taxon>
        <taxon>Bacteroidota</taxon>
        <taxon>Flavobacteriia</taxon>
        <taxon>Flavobacteriales</taxon>
        <taxon>Flavobacteriaceae</taxon>
        <taxon>Flavobacterium</taxon>
    </lineage>
</organism>
<dbReference type="AlphaFoldDB" id="A0A4S3ZYV5"/>
<dbReference type="EMBL" id="SSNZ01000002">
    <property type="protein sequence ID" value="THF51125.1"/>
    <property type="molecule type" value="Genomic_DNA"/>
</dbReference>
<reference evidence="1 2" key="1">
    <citation type="submission" date="2019-04" db="EMBL/GenBank/DDBJ databases">
        <title>Flavobacterium sp. nov. isolated from construction timber.</title>
        <authorList>
            <person name="Lin S.-Y."/>
            <person name="Chang C.-T."/>
            <person name="Young C.-C."/>
        </authorList>
    </citation>
    <scope>NUCLEOTIDE SEQUENCE [LARGE SCALE GENOMIC DNA]</scope>
    <source>
        <strain evidence="1 2">CC-CTC003</strain>
    </source>
</reference>
<name>A0A4S3ZYV5_9FLAO</name>
<comment type="caution">
    <text evidence="1">The sequence shown here is derived from an EMBL/GenBank/DDBJ whole genome shotgun (WGS) entry which is preliminary data.</text>
</comment>
<keyword evidence="2" id="KW-1185">Reference proteome</keyword>
<gene>
    <name evidence="1" type="ORF">E6C50_04930</name>
</gene>
<protein>
    <submittedName>
        <fullName evidence="1">Uncharacterized protein</fullName>
    </submittedName>
</protein>
<sequence>MSAEKIFIKPKLEGQRFDDHTLPVNILEDFSAFEELIFELAKKIYLDLNPQRKRVPKGFTENIYLKLSTIEEGSTIPQIVIATTISVFATPNISVPNDEYFSYFEKARDKVFELIENANSDKSVETESKFLNYFNRIGKNLKEGETIDFLNSDTSTRNVKFSKNTRRKILLSRNEKLEYSELIHENVRISAMDKKKQVFYIELKDNTYECPIIPDFHDTISTAFHEYENKTLISLKATGLFNNQHKLIHIEHIESMDILDPFDISVRLNDLLELKDKWYDGVDGKILDRKNTLLFKDYFNTYFNSDLQLPAIFPTLTGNIVLEWKKGNIEISMEIDLSNLNAEIFYFDMENDDHDFQENINLKIVSDWDKINSIISKNII</sequence>
<dbReference type="Proteomes" id="UP000307507">
    <property type="component" value="Unassembled WGS sequence"/>
</dbReference>
<evidence type="ECO:0000313" key="1">
    <source>
        <dbReference type="EMBL" id="THF51125.1"/>
    </source>
</evidence>
<dbReference type="OrthoDB" id="8456019at2"/>
<proteinExistence type="predicted"/>